<dbReference type="EMBL" id="CP018221">
    <property type="protein sequence ID" value="API59552.1"/>
    <property type="molecule type" value="Genomic_DNA"/>
</dbReference>
<organism evidence="1 2">
    <name type="scientific">Tardibacter chloracetimidivorans</name>
    <dbReference type="NCBI Taxonomy" id="1921510"/>
    <lineage>
        <taxon>Bacteria</taxon>
        <taxon>Pseudomonadati</taxon>
        <taxon>Pseudomonadota</taxon>
        <taxon>Alphaproteobacteria</taxon>
        <taxon>Sphingomonadales</taxon>
        <taxon>Sphingomonadaceae</taxon>
        <taxon>Tardibacter</taxon>
    </lineage>
</organism>
<dbReference type="AlphaFoldDB" id="A0A1L3ZV89"/>
<sequence>MTNAQHTVKSMRYGDWHIEYNPPPVPFRSADWQFWHDDFDGAEDACDNRYGHAGSIEDAMNDIDDMADEAFGCPCAHPDPSYCKKSKCDWRDEQQARLAARALLTKAGKDRQ</sequence>
<name>A0A1L3ZV89_9SPHN</name>
<protein>
    <submittedName>
        <fullName evidence="1">Uncharacterized protein</fullName>
    </submittedName>
</protein>
<keyword evidence="2" id="KW-1185">Reference proteome</keyword>
<dbReference type="Proteomes" id="UP000182063">
    <property type="component" value="Chromosome"/>
</dbReference>
<accession>A0A1L3ZV89</accession>
<proteinExistence type="predicted"/>
<evidence type="ECO:0000313" key="1">
    <source>
        <dbReference type="EMBL" id="API59552.1"/>
    </source>
</evidence>
<gene>
    <name evidence="1" type="ORF">BSL82_09685</name>
</gene>
<dbReference type="OrthoDB" id="7596666at2"/>
<dbReference type="STRING" id="1921510.BSL82_09685"/>
<dbReference type="RefSeq" id="WP_072597187.1">
    <property type="nucleotide sequence ID" value="NZ_CP018221.1"/>
</dbReference>
<reference evidence="2" key="1">
    <citation type="submission" date="2016-11" db="EMBL/GenBank/DDBJ databases">
        <title>Complete Genome Sequence of alachlor-degrading Sphingomonas sp. strain JJ-A5.</title>
        <authorList>
            <person name="Lee H."/>
            <person name="Ka J.-O."/>
        </authorList>
    </citation>
    <scope>NUCLEOTIDE SEQUENCE [LARGE SCALE GENOMIC DNA]</scope>
    <source>
        <strain evidence="2">JJ-A5</strain>
    </source>
</reference>
<dbReference type="KEGG" id="sphj:BSL82_09685"/>
<evidence type="ECO:0000313" key="2">
    <source>
        <dbReference type="Proteomes" id="UP000182063"/>
    </source>
</evidence>